<sequence>MDDRLNQILIAMRNYRTNDNDSQYLDDIEAILESEE</sequence>
<gene>
    <name evidence="1" type="ORF">NCTC4670_01668</name>
</gene>
<name>A0A380JYW3_STRDY</name>
<protein>
    <submittedName>
        <fullName evidence="1">Uncharacterized protein</fullName>
    </submittedName>
</protein>
<dbReference type="EMBL" id="UHFG01000004">
    <property type="protein sequence ID" value="SUN50799.1"/>
    <property type="molecule type" value="Genomic_DNA"/>
</dbReference>
<evidence type="ECO:0000313" key="2">
    <source>
        <dbReference type="Proteomes" id="UP000254797"/>
    </source>
</evidence>
<dbReference type="AlphaFoldDB" id="A0A380JYW3"/>
<organism evidence="1 2">
    <name type="scientific">Streptococcus dysgalactiae subsp. dysgalactiae</name>
    <dbReference type="NCBI Taxonomy" id="99822"/>
    <lineage>
        <taxon>Bacteria</taxon>
        <taxon>Bacillati</taxon>
        <taxon>Bacillota</taxon>
        <taxon>Bacilli</taxon>
        <taxon>Lactobacillales</taxon>
        <taxon>Streptococcaceae</taxon>
        <taxon>Streptococcus</taxon>
    </lineage>
</organism>
<evidence type="ECO:0000313" key="1">
    <source>
        <dbReference type="EMBL" id="SUN50799.1"/>
    </source>
</evidence>
<dbReference type="Proteomes" id="UP000254797">
    <property type="component" value="Unassembled WGS sequence"/>
</dbReference>
<accession>A0A380JYW3</accession>
<reference evidence="1 2" key="1">
    <citation type="submission" date="2018-06" db="EMBL/GenBank/DDBJ databases">
        <authorList>
            <consortium name="Pathogen Informatics"/>
            <person name="Doyle S."/>
        </authorList>
    </citation>
    <scope>NUCLEOTIDE SEQUENCE [LARGE SCALE GENOMIC DNA]</scope>
    <source>
        <strain evidence="1 2">NCTC4670</strain>
    </source>
</reference>
<proteinExistence type="predicted"/>